<dbReference type="InterPro" id="IPR036980">
    <property type="entry name" value="RNase_P/MRP_Rpp29_sf"/>
</dbReference>
<evidence type="ECO:0000256" key="3">
    <source>
        <dbReference type="SAM" id="MobiDB-lite"/>
    </source>
</evidence>
<comment type="caution">
    <text evidence="4">The sequence shown here is derived from an EMBL/GenBank/DDBJ whole genome shotgun (WGS) entry which is preliminary data.</text>
</comment>
<sequence>MATEVGANPAISAQRKRALEAIERTYAVTKPDIPQQWDKTEKGAPDRGGKRRKGGETAPAATPEPDSAVQKGHFTFLGRAARPRAAWNSDEEAHAAYNELSQTVHENLLKPHIKHLNAGINTVNLVIHDLLQNGDSAQKYMQGSRSIKFDDRLLLDNFVPGHNALQNARAKALQSHSKRSRKHMSMRQHRACGSLEFPPNCSKFEVFKPMHDMWKEYIVKLLKESGIVNVLTHRKHQLGNILLTADLQGAILQVVECKTNTFTGVSGIMIRETSETFGIITQSDKFRVSFSLSLLLLLPPPPPAPSLGAVRCKQCYYYFASLLLLLLLFLLRRAAAEAVGGATASAVAATRLLPARLRKLMAAQLDPLLAMNIFDLATSLRPVNFFPCSPVRHGASTVARYS</sequence>
<evidence type="ECO:0000313" key="4">
    <source>
        <dbReference type="EMBL" id="MQM12809.1"/>
    </source>
</evidence>
<evidence type="ECO:0000313" key="5">
    <source>
        <dbReference type="Proteomes" id="UP000652761"/>
    </source>
</evidence>
<dbReference type="InterPro" id="IPR023534">
    <property type="entry name" value="Rof/RNase_P-like"/>
</dbReference>
<dbReference type="GO" id="GO:0000172">
    <property type="term" value="C:ribonuclease MRP complex"/>
    <property type="evidence" value="ECO:0007669"/>
    <property type="project" value="InterPro"/>
</dbReference>
<dbReference type="GO" id="GO:0001682">
    <property type="term" value="P:tRNA 5'-leader removal"/>
    <property type="evidence" value="ECO:0007669"/>
    <property type="project" value="InterPro"/>
</dbReference>
<dbReference type="InterPro" id="IPR016848">
    <property type="entry name" value="RNase_P/MRP_Rpp29-subunit"/>
</dbReference>
<evidence type="ECO:0000256" key="1">
    <source>
        <dbReference type="ARBA" id="ARBA00004123"/>
    </source>
</evidence>
<proteinExistence type="inferred from homology"/>
<dbReference type="AlphaFoldDB" id="A0A843WS09"/>
<reference evidence="4" key="1">
    <citation type="submission" date="2017-07" db="EMBL/GenBank/DDBJ databases">
        <title>Taro Niue Genome Assembly and Annotation.</title>
        <authorList>
            <person name="Atibalentja N."/>
            <person name="Keating K."/>
            <person name="Fields C.J."/>
        </authorList>
    </citation>
    <scope>NUCLEOTIDE SEQUENCE</scope>
    <source>
        <strain evidence="4">Niue_2</strain>
        <tissue evidence="4">Leaf</tissue>
    </source>
</reference>
<dbReference type="PANTHER" id="PTHR13348:SF0">
    <property type="entry name" value="RIBONUCLEASE P PROTEIN SUBUNIT P29"/>
    <property type="match status" value="1"/>
</dbReference>
<keyword evidence="5" id="KW-1185">Reference proteome</keyword>
<evidence type="ECO:0000256" key="2">
    <source>
        <dbReference type="ARBA" id="ARBA00006181"/>
    </source>
</evidence>
<feature type="compositionally biased region" description="Basic and acidic residues" evidence="3">
    <location>
        <begin position="38"/>
        <end position="48"/>
    </location>
</feature>
<comment type="similarity">
    <text evidence="2">Belongs to the eukaryotic/archaeal RNase P protein component 1 family.</text>
</comment>
<dbReference type="InterPro" id="IPR002730">
    <property type="entry name" value="Rpp29/RNP1"/>
</dbReference>
<gene>
    <name evidence="4" type="ORF">Taro_045726</name>
</gene>
<feature type="region of interest" description="Disordered" evidence="3">
    <location>
        <begin position="27"/>
        <end position="69"/>
    </location>
</feature>
<dbReference type="GO" id="GO:0005634">
    <property type="term" value="C:nucleus"/>
    <property type="evidence" value="ECO:0007669"/>
    <property type="project" value="UniProtKB-SubCell"/>
</dbReference>
<dbReference type="PANTHER" id="PTHR13348">
    <property type="entry name" value="RIBONUCLEASE P SUBUNIT P29"/>
    <property type="match status" value="1"/>
</dbReference>
<dbReference type="Pfam" id="PF01868">
    <property type="entry name" value="RNase_P-MRP_p29"/>
    <property type="match status" value="1"/>
</dbReference>
<comment type="subcellular location">
    <subcellularLocation>
        <location evidence="1">Nucleus</location>
    </subcellularLocation>
</comment>
<dbReference type="Proteomes" id="UP000652761">
    <property type="component" value="Unassembled WGS sequence"/>
</dbReference>
<dbReference type="Gene3D" id="2.30.30.210">
    <property type="entry name" value="Ribonuclease P/MRP, subunit p29"/>
    <property type="match status" value="1"/>
</dbReference>
<dbReference type="OrthoDB" id="124041at2759"/>
<dbReference type="GO" id="GO:0030677">
    <property type="term" value="C:ribonuclease P complex"/>
    <property type="evidence" value="ECO:0007669"/>
    <property type="project" value="InterPro"/>
</dbReference>
<dbReference type="SUPFAM" id="SSF101744">
    <property type="entry name" value="Rof/RNase P subunit-like"/>
    <property type="match status" value="1"/>
</dbReference>
<organism evidence="4 5">
    <name type="scientific">Colocasia esculenta</name>
    <name type="common">Wild taro</name>
    <name type="synonym">Arum esculentum</name>
    <dbReference type="NCBI Taxonomy" id="4460"/>
    <lineage>
        <taxon>Eukaryota</taxon>
        <taxon>Viridiplantae</taxon>
        <taxon>Streptophyta</taxon>
        <taxon>Embryophyta</taxon>
        <taxon>Tracheophyta</taxon>
        <taxon>Spermatophyta</taxon>
        <taxon>Magnoliopsida</taxon>
        <taxon>Liliopsida</taxon>
        <taxon>Araceae</taxon>
        <taxon>Aroideae</taxon>
        <taxon>Colocasieae</taxon>
        <taxon>Colocasia</taxon>
    </lineage>
</organism>
<protein>
    <submittedName>
        <fullName evidence="4">Uncharacterized protein</fullName>
    </submittedName>
</protein>
<accession>A0A843WS09</accession>
<name>A0A843WS09_COLES</name>
<dbReference type="EMBL" id="NMUH01005460">
    <property type="protein sequence ID" value="MQM12809.1"/>
    <property type="molecule type" value="Genomic_DNA"/>
</dbReference>
<dbReference type="GO" id="GO:0006364">
    <property type="term" value="P:rRNA processing"/>
    <property type="evidence" value="ECO:0007669"/>
    <property type="project" value="TreeGrafter"/>
</dbReference>
<dbReference type="GO" id="GO:0033204">
    <property type="term" value="F:ribonuclease P RNA binding"/>
    <property type="evidence" value="ECO:0007669"/>
    <property type="project" value="InterPro"/>
</dbReference>